<evidence type="ECO:0000256" key="4">
    <source>
        <dbReference type="ARBA" id="ARBA00022989"/>
    </source>
</evidence>
<comment type="caution">
    <text evidence="9">The sequence shown here is derived from an EMBL/GenBank/DDBJ whole genome shotgun (WGS) entry which is preliminary data.</text>
</comment>
<evidence type="ECO:0000256" key="1">
    <source>
        <dbReference type="ARBA" id="ARBA00004141"/>
    </source>
</evidence>
<feature type="transmembrane region" description="Helical" evidence="7">
    <location>
        <begin position="28"/>
        <end position="51"/>
    </location>
</feature>
<feature type="transmembrane region" description="Helical" evidence="7">
    <location>
        <begin position="459"/>
        <end position="476"/>
    </location>
</feature>
<feature type="transmembrane region" description="Helical" evidence="7">
    <location>
        <begin position="72"/>
        <end position="98"/>
    </location>
</feature>
<feature type="transmembrane region" description="Helical" evidence="7">
    <location>
        <begin position="360"/>
        <end position="381"/>
    </location>
</feature>
<evidence type="ECO:0000256" key="2">
    <source>
        <dbReference type="ARBA" id="ARBA00010487"/>
    </source>
</evidence>
<keyword evidence="10" id="KW-1185">Reference proteome</keyword>
<evidence type="ECO:0000256" key="5">
    <source>
        <dbReference type="ARBA" id="ARBA00023136"/>
    </source>
</evidence>
<gene>
    <name evidence="9" type="ORF">AKO1_005126</name>
</gene>
<feature type="compositionally biased region" description="Basic and acidic residues" evidence="6">
    <location>
        <begin position="569"/>
        <end position="579"/>
    </location>
</feature>
<protein>
    <submittedName>
        <fullName evidence="9">LMBR1 domain-containing protein</fullName>
    </submittedName>
</protein>
<keyword evidence="5 7" id="KW-0472">Membrane</keyword>
<feature type="region of interest" description="Disordered" evidence="6">
    <location>
        <begin position="544"/>
        <end position="594"/>
    </location>
</feature>
<feature type="chain" id="PRO_5043845275" evidence="8">
    <location>
        <begin position="19"/>
        <end position="594"/>
    </location>
</feature>
<organism evidence="9 10">
    <name type="scientific">Acrasis kona</name>
    <dbReference type="NCBI Taxonomy" id="1008807"/>
    <lineage>
        <taxon>Eukaryota</taxon>
        <taxon>Discoba</taxon>
        <taxon>Heterolobosea</taxon>
        <taxon>Tetramitia</taxon>
        <taxon>Eutetramitia</taxon>
        <taxon>Acrasidae</taxon>
        <taxon>Acrasis</taxon>
    </lineage>
</organism>
<feature type="compositionally biased region" description="Polar residues" evidence="6">
    <location>
        <begin position="558"/>
        <end position="568"/>
    </location>
</feature>
<dbReference type="EMBL" id="JAOPGA020001048">
    <property type="protein sequence ID" value="KAL0484489.1"/>
    <property type="molecule type" value="Genomic_DNA"/>
</dbReference>
<dbReference type="PANTHER" id="PTHR21355">
    <property type="entry name" value="G-PROTEIN COUPLED RECEPTOR-ASSOCIATED PROTEIN LMBRD2"/>
    <property type="match status" value="1"/>
</dbReference>
<reference evidence="9 10" key="1">
    <citation type="submission" date="2024-03" db="EMBL/GenBank/DDBJ databases">
        <title>The Acrasis kona genome and developmental transcriptomes reveal deep origins of eukaryotic multicellular pathways.</title>
        <authorList>
            <person name="Sheikh S."/>
            <person name="Fu C.-J."/>
            <person name="Brown M.W."/>
            <person name="Baldauf S.L."/>
        </authorList>
    </citation>
    <scope>NUCLEOTIDE SEQUENCE [LARGE SCALE GENOMIC DNA]</scope>
    <source>
        <strain evidence="9 10">ATCC MYA-3509</strain>
    </source>
</reference>
<sequence>MFFALALITIDLAAGLHAKVVETGGDEFYLKTMWSVVYWSIQVLAWLVIPLCQQYPYTGEFSFFRKLLASIWANLLFYIVIGAVGVVVGVALAISVLVYNGKNPDEAISVNIQEVILIAKSISNAFGLTMLICFLGYGMVEFPRYLWNQSNMERKLAFFQFQGAKLYDQLQDEYDILLTKLDVVRRLDSKISHEDDLRKYVDIMMETAKEEMIIAKQKGDVRSSSNGEPLPDDIRRAYLVKIHKELIDAIRAHQKAEYQWEHLQKQAFWCEDVINSRNNPTKAISSPFRKTRRVVPASVEFYYYKYARKHLYRLLTVAFIPFVLILCYSEFVPLLSKHVATDKNLSVLGLFIRTMDNNRFLLQVVGLGLLSTIATMLYYGMFNMDLISMYQVIPHHSDAASLLYSTVFLCRCVPALCFNFLQMLGIKSDDQVAFYSVMGIMQLDGLAAVGKIGVWFSDYFPILLVVVAVLTLFNIVDRLAATCGRERFTFKSLDDQSIQEGKILLQKSRRRRVLEMRSNGEDTELDTSSDIVLQVQPDVDSYNLSDDDVDSDGGNSLPANMNSKLSKSTADRLKSVYEKHNKKKREREKNKSSK</sequence>
<evidence type="ECO:0000256" key="6">
    <source>
        <dbReference type="SAM" id="MobiDB-lite"/>
    </source>
</evidence>
<keyword evidence="8" id="KW-0732">Signal</keyword>
<accession>A0AAW2Z595</accession>
<feature type="transmembrane region" description="Helical" evidence="7">
    <location>
        <begin position="311"/>
        <end position="331"/>
    </location>
</feature>
<keyword evidence="4 7" id="KW-1133">Transmembrane helix</keyword>
<evidence type="ECO:0000256" key="7">
    <source>
        <dbReference type="SAM" id="Phobius"/>
    </source>
</evidence>
<evidence type="ECO:0000313" key="9">
    <source>
        <dbReference type="EMBL" id="KAL0484489.1"/>
    </source>
</evidence>
<evidence type="ECO:0000256" key="8">
    <source>
        <dbReference type="SAM" id="SignalP"/>
    </source>
</evidence>
<dbReference type="Pfam" id="PF04791">
    <property type="entry name" value="LMBR1"/>
    <property type="match status" value="1"/>
</dbReference>
<comment type="similarity">
    <text evidence="2">Belongs to the LIMR family.</text>
</comment>
<feature type="signal peptide" evidence="8">
    <location>
        <begin position="1"/>
        <end position="18"/>
    </location>
</feature>
<dbReference type="InterPro" id="IPR006876">
    <property type="entry name" value="LMBR1-like_membr_prot"/>
</dbReference>
<dbReference type="AlphaFoldDB" id="A0AAW2Z595"/>
<dbReference type="InterPro" id="IPR051584">
    <property type="entry name" value="GPCR-associated_LMBR1"/>
</dbReference>
<keyword evidence="3 7" id="KW-0812">Transmembrane</keyword>
<comment type="subcellular location">
    <subcellularLocation>
        <location evidence="1">Membrane</location>
        <topology evidence="1">Multi-pass membrane protein</topology>
    </subcellularLocation>
</comment>
<dbReference type="GO" id="GO:0016020">
    <property type="term" value="C:membrane"/>
    <property type="evidence" value="ECO:0007669"/>
    <property type="project" value="UniProtKB-SubCell"/>
</dbReference>
<name>A0AAW2Z595_9EUKA</name>
<feature type="transmembrane region" description="Helical" evidence="7">
    <location>
        <begin position="118"/>
        <end position="140"/>
    </location>
</feature>
<dbReference type="Proteomes" id="UP001431209">
    <property type="component" value="Unassembled WGS sequence"/>
</dbReference>
<evidence type="ECO:0000313" key="10">
    <source>
        <dbReference type="Proteomes" id="UP001431209"/>
    </source>
</evidence>
<dbReference type="PANTHER" id="PTHR21355:SF0">
    <property type="entry name" value="G-PROTEIN COUPLED RECEPTOR-ASSOCIATED PROTEIN LMBRD2"/>
    <property type="match status" value="1"/>
</dbReference>
<evidence type="ECO:0000256" key="3">
    <source>
        <dbReference type="ARBA" id="ARBA00022692"/>
    </source>
</evidence>
<feature type="transmembrane region" description="Helical" evidence="7">
    <location>
        <begin position="402"/>
        <end position="421"/>
    </location>
</feature>
<proteinExistence type="inferred from homology"/>